<dbReference type="SUPFAM" id="SSF52949">
    <property type="entry name" value="Macro domain-like"/>
    <property type="match status" value="1"/>
</dbReference>
<reference evidence="6 11" key="1">
    <citation type="submission" date="2014-09" db="EMBL/GenBank/DDBJ databases">
        <title>Butyrate-producing bacteria isolated from human gut.</title>
        <authorList>
            <person name="Zhang Q."/>
            <person name="Zhao L."/>
        </authorList>
    </citation>
    <scope>NUCLEOTIDE SEQUENCE [LARGE SCALE GENOMIC DNA]</scope>
    <source>
        <strain evidence="6 11">R22</strain>
    </source>
</reference>
<dbReference type="Proteomes" id="UP001197684">
    <property type="component" value="Unassembled WGS sequence"/>
</dbReference>
<dbReference type="EMBL" id="JRFS01000048">
    <property type="protein sequence ID" value="PWE82417.1"/>
    <property type="molecule type" value="Genomic_DNA"/>
</dbReference>
<name>A0A2U2ED64_9FIRM</name>
<evidence type="ECO:0000313" key="4">
    <source>
        <dbReference type="EMBL" id="MDB8019285.1"/>
    </source>
</evidence>
<dbReference type="EMBL" id="QSAZ01000021">
    <property type="protein sequence ID" value="RGW85001.1"/>
    <property type="molecule type" value="Genomic_DNA"/>
</dbReference>
<dbReference type="Proteomes" id="UP000283501">
    <property type="component" value="Unassembled WGS sequence"/>
</dbReference>
<evidence type="ECO:0000313" key="15">
    <source>
        <dbReference type="Proteomes" id="UP000286220"/>
    </source>
</evidence>
<dbReference type="Pfam" id="PF01661">
    <property type="entry name" value="Macro"/>
    <property type="match status" value="1"/>
</dbReference>
<reference evidence="5" key="4">
    <citation type="submission" date="2020-02" db="EMBL/GenBank/DDBJ databases">
        <authorList>
            <person name="Littmann E."/>
            <person name="Sorbara M."/>
        </authorList>
    </citation>
    <scope>NUCLEOTIDE SEQUENCE</scope>
    <source>
        <strain evidence="5">MSK.17.79</strain>
    </source>
</reference>
<dbReference type="EMBL" id="JAJCJQ010000021">
    <property type="protein sequence ID" value="MCB6961589.1"/>
    <property type="molecule type" value="Genomic_DNA"/>
</dbReference>
<reference evidence="4" key="6">
    <citation type="submission" date="2023-01" db="EMBL/GenBank/DDBJ databases">
        <title>Human gut microbiome strain richness.</title>
        <authorList>
            <person name="Chen-Liaw A."/>
        </authorList>
    </citation>
    <scope>NUCLEOTIDE SEQUENCE</scope>
    <source>
        <strain evidence="4">1001283st1_D2_1001283B150209_150212</strain>
    </source>
</reference>
<dbReference type="RefSeq" id="WP_012744183.1">
    <property type="nucleotide sequence ID" value="NZ_CP092643.1"/>
</dbReference>
<evidence type="ECO:0000313" key="3">
    <source>
        <dbReference type="EMBL" id="MCB6961589.1"/>
    </source>
</evidence>
<reference evidence="12 13" key="2">
    <citation type="submission" date="2018-08" db="EMBL/GenBank/DDBJ databases">
        <title>A genome reference for cultivated species of the human gut microbiota.</title>
        <authorList>
            <person name="Zou Y."/>
            <person name="Xue W."/>
            <person name="Luo G."/>
        </authorList>
    </citation>
    <scope>NUCLEOTIDE SEQUENCE [LARGE SCALE GENOMIC DNA]</scope>
    <source>
        <strain evidence="7 13">AF06-19</strain>
        <strain evidence="10 12">AM26-2LB</strain>
        <strain evidence="9 14">AM30-13AC</strain>
        <strain evidence="8 15">AM42-17AT</strain>
    </source>
</reference>
<dbReference type="AlphaFoldDB" id="A0A2U2ED64"/>
<dbReference type="InterPro" id="IPR002589">
    <property type="entry name" value="Macro_dom"/>
</dbReference>
<dbReference type="EMBL" id="JAAILW010000021">
    <property type="protein sequence ID" value="NSC27864.1"/>
    <property type="molecule type" value="Genomic_DNA"/>
</dbReference>
<feature type="domain" description="Macro" evidence="1">
    <location>
        <begin position="1"/>
        <end position="101"/>
    </location>
</feature>
<dbReference type="EMBL" id="QSJS01000023">
    <property type="protein sequence ID" value="RHD91905.1"/>
    <property type="molecule type" value="Genomic_DNA"/>
</dbReference>
<evidence type="ECO:0000313" key="14">
    <source>
        <dbReference type="Proteomes" id="UP000284835"/>
    </source>
</evidence>
<gene>
    <name evidence="10" type="ORF">DW703_03895</name>
    <name evidence="9" type="ORF">DW775_13480</name>
    <name evidence="8" type="ORF">DW912_12880</name>
    <name evidence="7" type="ORF">DWV45_15325</name>
    <name evidence="5" type="ORF">G4319_11000</name>
    <name evidence="6" type="ORF">LD38_15830</name>
    <name evidence="2" type="ORF">LIZ56_15325</name>
    <name evidence="3" type="ORF">LIZ82_11930</name>
    <name evidence="4" type="ORF">PNE45_14840</name>
</gene>
<reference evidence="5" key="3">
    <citation type="journal article" date="2020" name="Cell Host Microbe">
        <title>Functional and Genomic Variation between Human-Derived Isolates of Lachnospiraceae Reveals Inter- and Intra-Species Diversity.</title>
        <authorList>
            <person name="Sorbara M.T."/>
            <person name="Littmann E.R."/>
            <person name="Fontana E."/>
            <person name="Moody T.U."/>
            <person name="Kohout C.E."/>
            <person name="Gjonbalaj M."/>
            <person name="Eaton V."/>
            <person name="Seok R."/>
            <person name="Leiner I.M."/>
            <person name="Pamer E.G."/>
        </authorList>
    </citation>
    <scope>NUCLEOTIDE SEQUENCE</scope>
    <source>
        <strain evidence="5">MSK.17.79</strain>
    </source>
</reference>
<evidence type="ECO:0000259" key="1">
    <source>
        <dbReference type="PROSITE" id="PS51154"/>
    </source>
</evidence>
<dbReference type="InterPro" id="IPR043472">
    <property type="entry name" value="Macro_dom-like"/>
</dbReference>
<dbReference type="EMBL" id="JAJCJK010000046">
    <property type="protein sequence ID" value="MCB6939756.1"/>
    <property type="molecule type" value="Genomic_DNA"/>
</dbReference>
<accession>A0A2U2ED64</accession>
<dbReference type="Proteomes" id="UP000283683">
    <property type="component" value="Unassembled WGS sequence"/>
</dbReference>
<evidence type="ECO:0000313" key="2">
    <source>
        <dbReference type="EMBL" id="MCB6939756.1"/>
    </source>
</evidence>
<protein>
    <submittedName>
        <fullName evidence="2">Macro domain-containing protein</fullName>
    </submittedName>
    <submittedName>
        <fullName evidence="6">Recombinase RarA</fullName>
    </submittedName>
</protein>
<dbReference type="Gene3D" id="3.40.220.10">
    <property type="entry name" value="Leucine Aminopeptidase, subunit E, domain 1"/>
    <property type="match status" value="1"/>
</dbReference>
<dbReference type="Proteomes" id="UP000245905">
    <property type="component" value="Unassembled WGS sequence"/>
</dbReference>
<evidence type="ECO:0000313" key="7">
    <source>
        <dbReference type="EMBL" id="RGW85001.1"/>
    </source>
</evidence>
<sequence length="101" mass="11131">MPFKIVRNDITRVKADVIVNTANPNPICVSGTDLAIYEAAGKEKLLAERANIGKIARGDIAVTGAYNLKAKYIIHTVGPVWTDGLHHEFEILKHFMESLLC</sequence>
<evidence type="ECO:0000313" key="13">
    <source>
        <dbReference type="Proteomes" id="UP000283683"/>
    </source>
</evidence>
<dbReference type="Proteomes" id="UP001212823">
    <property type="component" value="Unassembled WGS sequence"/>
</dbReference>
<comment type="caution">
    <text evidence="6">The sequence shown here is derived from an EMBL/GenBank/DDBJ whole genome shotgun (WGS) entry which is preliminary data.</text>
</comment>
<dbReference type="EMBL" id="JAQLYE010000044">
    <property type="protein sequence ID" value="MDB8019285.1"/>
    <property type="molecule type" value="Genomic_DNA"/>
</dbReference>
<dbReference type="Proteomes" id="UP001193670">
    <property type="component" value="Unassembled WGS sequence"/>
</dbReference>
<dbReference type="Proteomes" id="UP000284835">
    <property type="component" value="Unassembled WGS sequence"/>
</dbReference>
<dbReference type="Proteomes" id="UP001197741">
    <property type="component" value="Unassembled WGS sequence"/>
</dbReference>
<dbReference type="Proteomes" id="UP000286220">
    <property type="component" value="Unassembled WGS sequence"/>
</dbReference>
<dbReference type="PROSITE" id="PS51154">
    <property type="entry name" value="MACRO"/>
    <property type="match status" value="1"/>
</dbReference>
<evidence type="ECO:0000313" key="9">
    <source>
        <dbReference type="EMBL" id="RHD91905.1"/>
    </source>
</evidence>
<dbReference type="GeneID" id="86990081"/>
<organism evidence="6 11">
    <name type="scientific">Agathobacter rectalis</name>
    <dbReference type="NCBI Taxonomy" id="39491"/>
    <lineage>
        <taxon>Bacteria</taxon>
        <taxon>Bacillati</taxon>
        <taxon>Bacillota</taxon>
        <taxon>Clostridia</taxon>
        <taxon>Lachnospirales</taxon>
        <taxon>Lachnospiraceae</taxon>
        <taxon>Agathobacter</taxon>
    </lineage>
</organism>
<evidence type="ECO:0000313" key="6">
    <source>
        <dbReference type="EMBL" id="PWE82417.1"/>
    </source>
</evidence>
<dbReference type="PANTHER" id="PTHR11106">
    <property type="entry name" value="GANGLIOSIDE INDUCED DIFFERENTIATION ASSOCIATED PROTEIN 2-RELATED"/>
    <property type="match status" value="1"/>
</dbReference>
<evidence type="ECO:0000313" key="8">
    <source>
        <dbReference type="EMBL" id="RHA90119.1"/>
    </source>
</evidence>
<dbReference type="EMBL" id="QSFZ01000015">
    <property type="protein sequence ID" value="RHA90119.1"/>
    <property type="molecule type" value="Genomic_DNA"/>
</dbReference>
<evidence type="ECO:0000313" key="12">
    <source>
        <dbReference type="Proteomes" id="UP000283501"/>
    </source>
</evidence>
<proteinExistence type="predicted"/>
<reference evidence="2" key="5">
    <citation type="submission" date="2021-10" db="EMBL/GenBank/DDBJ databases">
        <title>Collection of gut derived symbiotic bacterial strains cultured from healthy donors.</title>
        <authorList>
            <person name="Lin H."/>
            <person name="Littmann E."/>
            <person name="Kohout C."/>
            <person name="Pamer E.G."/>
        </authorList>
    </citation>
    <scope>NUCLEOTIDE SEQUENCE</scope>
    <source>
        <strain evidence="3">DFI.7.28A</strain>
        <strain evidence="2">DFI.9.42</strain>
    </source>
</reference>
<evidence type="ECO:0000313" key="11">
    <source>
        <dbReference type="Proteomes" id="UP000245905"/>
    </source>
</evidence>
<dbReference type="EMBL" id="QSKY01000003">
    <property type="protein sequence ID" value="RHF07104.1"/>
    <property type="molecule type" value="Genomic_DNA"/>
</dbReference>
<evidence type="ECO:0000313" key="5">
    <source>
        <dbReference type="EMBL" id="NSC27864.1"/>
    </source>
</evidence>
<evidence type="ECO:0000313" key="10">
    <source>
        <dbReference type="EMBL" id="RHF07104.1"/>
    </source>
</evidence>
<dbReference type="SMART" id="SM00506">
    <property type="entry name" value="A1pp"/>
    <property type="match status" value="1"/>
</dbReference>